<protein>
    <recommendedName>
        <fullName evidence="9">Periplasmic chaperone PpiD</fullName>
    </recommendedName>
    <alternativeName>
        <fullName evidence="10">Periplasmic folding chaperone</fullName>
    </alternativeName>
</protein>
<dbReference type="GO" id="GO:0003755">
    <property type="term" value="F:peptidyl-prolyl cis-trans isomerase activity"/>
    <property type="evidence" value="ECO:0007669"/>
    <property type="project" value="UniProtKB-KW"/>
</dbReference>
<dbReference type="OrthoDB" id="9812372at2"/>
<dbReference type="PROSITE" id="PS50198">
    <property type="entry name" value="PPIC_PPIASE_2"/>
    <property type="match status" value="1"/>
</dbReference>
<evidence type="ECO:0000313" key="14">
    <source>
        <dbReference type="EMBL" id="PWE01417.1"/>
    </source>
</evidence>
<gene>
    <name evidence="14" type="ORF">DDZ16_02725</name>
</gene>
<dbReference type="Pfam" id="PF13616">
    <property type="entry name" value="Rotamase_3"/>
    <property type="match status" value="1"/>
</dbReference>
<evidence type="ECO:0000256" key="4">
    <source>
        <dbReference type="ARBA" id="ARBA00022692"/>
    </source>
</evidence>
<comment type="similarity">
    <text evidence="8">Belongs to the PpiD chaperone family.</text>
</comment>
<keyword evidence="3" id="KW-0997">Cell inner membrane</keyword>
<dbReference type="Gene3D" id="3.10.50.40">
    <property type="match status" value="1"/>
</dbReference>
<dbReference type="PROSITE" id="PS01096">
    <property type="entry name" value="PPIC_PPIASE_1"/>
    <property type="match status" value="1"/>
</dbReference>
<dbReference type="GO" id="GO:0005886">
    <property type="term" value="C:plasma membrane"/>
    <property type="evidence" value="ECO:0007669"/>
    <property type="project" value="UniProtKB-SubCell"/>
</dbReference>
<dbReference type="Gene3D" id="1.10.4030.10">
    <property type="entry name" value="Porin chaperone SurA, peptide-binding domain"/>
    <property type="match status" value="1"/>
</dbReference>
<dbReference type="InterPro" id="IPR046357">
    <property type="entry name" value="PPIase_dom_sf"/>
</dbReference>
<dbReference type="SUPFAM" id="SSF109998">
    <property type="entry name" value="Triger factor/SurA peptide-binding domain-like"/>
    <property type="match status" value="1"/>
</dbReference>
<accession>A0A2U2BEH5</accession>
<dbReference type="InterPro" id="IPR000297">
    <property type="entry name" value="PPIase_PpiC"/>
</dbReference>
<sequence>MATLERIRSKGGVLVAVMIGFALFAFIMTDLLSSGNSIFQRSKMEVAEINGESVSIQEFQARVSEMEEYARMNSGESALDNEMVNRLRQQAWNQMVNEVIMGEKYEELGIEVTPAELLDMVTGSNVHPTIRQLFTNPQTGAFDKQQVINFLQSKQYDPQANFYWTFVEDQITKERLFSKYSGLFQKGFIVTDQWAESEAKARSTEVDFNFIMKRLTSVDDEEVSVNESEIKDYYNNHTDDFKQDPSRDIEYLTFDVEPTDEDRELTRERLMEMESDFSAPNVDAAQFVRINSDVPFNSRYMKPAALDAEIRDFVTSASEGDVYGPYFEENTFKLTRLVDVAQIPDSVKARHILLRNNPQNPQATQALTDSLVNLLENDANFAELARQYSEDQGSAINGGDLGWFRQGQMVQPFNDAVFFGDEGEIVTAESQFGTHIIHIQEKGVPTTQYQLATLGREVTHSSKTYQNVYSEATRFAALNNTQEKFNNAIEEENLTKRYGRDLNKNDQRIGSLESPRKLVKWAFDAEVGDMSPIFEFGDQFVIAVLTEITEEGTMPLADVSSRIERQLMDDKKKEMILAQLQEEKGSGKSLQEIAESLEAEVQSASDINFNAFQVAGAGVEPALVSLAVYSPVNEVSEPAAGNNGVYLVQVTNKEETETSVEDIKQQLKNNLNSKVSYQLLQTIRDNVDVIDNRSNFY</sequence>
<dbReference type="InterPro" id="IPR023058">
    <property type="entry name" value="PPIase_PpiC_CS"/>
</dbReference>
<keyword evidence="6 12" id="KW-0472">Membrane</keyword>
<evidence type="ECO:0000313" key="15">
    <source>
        <dbReference type="Proteomes" id="UP000244956"/>
    </source>
</evidence>
<dbReference type="InterPro" id="IPR027304">
    <property type="entry name" value="Trigger_fact/SurA_dom_sf"/>
</dbReference>
<dbReference type="PANTHER" id="PTHR47529">
    <property type="entry name" value="PEPTIDYL-PROLYL CIS-TRANS ISOMERASE D"/>
    <property type="match status" value="1"/>
</dbReference>
<evidence type="ECO:0000256" key="6">
    <source>
        <dbReference type="ARBA" id="ARBA00023136"/>
    </source>
</evidence>
<dbReference type="PANTHER" id="PTHR47529:SF1">
    <property type="entry name" value="PERIPLASMIC CHAPERONE PPID"/>
    <property type="match status" value="1"/>
</dbReference>
<organism evidence="14 15">
    <name type="scientific">Marinilabilia rubra</name>
    <dbReference type="NCBI Taxonomy" id="2162893"/>
    <lineage>
        <taxon>Bacteria</taxon>
        <taxon>Pseudomonadati</taxon>
        <taxon>Bacteroidota</taxon>
        <taxon>Bacteroidia</taxon>
        <taxon>Marinilabiliales</taxon>
        <taxon>Marinilabiliaceae</taxon>
        <taxon>Marinilabilia</taxon>
    </lineage>
</organism>
<keyword evidence="2" id="KW-1003">Cell membrane</keyword>
<comment type="caution">
    <text evidence="14">The sequence shown here is derived from an EMBL/GenBank/DDBJ whole genome shotgun (WGS) entry which is preliminary data.</text>
</comment>
<keyword evidence="11" id="KW-0697">Rotamase</keyword>
<dbReference type="RefSeq" id="WP_109262867.1">
    <property type="nucleotide sequence ID" value="NZ_QEWP01000001.1"/>
</dbReference>
<dbReference type="Pfam" id="PF13623">
    <property type="entry name" value="SurA_N_2"/>
    <property type="match status" value="1"/>
</dbReference>
<evidence type="ECO:0000256" key="5">
    <source>
        <dbReference type="ARBA" id="ARBA00022989"/>
    </source>
</evidence>
<keyword evidence="7" id="KW-0143">Chaperone</keyword>
<evidence type="ECO:0000256" key="2">
    <source>
        <dbReference type="ARBA" id="ARBA00022475"/>
    </source>
</evidence>
<comment type="subcellular location">
    <subcellularLocation>
        <location evidence="1">Cell inner membrane</location>
        <topology evidence="1">Single-pass type II membrane protein</topology>
        <orientation evidence="1">Periplasmic side</orientation>
    </subcellularLocation>
</comment>
<evidence type="ECO:0000256" key="7">
    <source>
        <dbReference type="ARBA" id="ARBA00023186"/>
    </source>
</evidence>
<evidence type="ECO:0000256" key="12">
    <source>
        <dbReference type="SAM" id="Phobius"/>
    </source>
</evidence>
<keyword evidence="5 12" id="KW-1133">Transmembrane helix</keyword>
<evidence type="ECO:0000256" key="3">
    <source>
        <dbReference type="ARBA" id="ARBA00022519"/>
    </source>
</evidence>
<keyword evidence="11 14" id="KW-0413">Isomerase</keyword>
<dbReference type="Proteomes" id="UP000244956">
    <property type="component" value="Unassembled WGS sequence"/>
</dbReference>
<name>A0A2U2BEH5_9BACT</name>
<dbReference type="AlphaFoldDB" id="A0A2U2BEH5"/>
<keyword evidence="4 12" id="KW-0812">Transmembrane</keyword>
<dbReference type="InterPro" id="IPR052029">
    <property type="entry name" value="PpiD_chaperone"/>
</dbReference>
<proteinExistence type="inferred from homology"/>
<reference evidence="14 15" key="1">
    <citation type="submission" date="2018-05" db="EMBL/GenBank/DDBJ databases">
        <title>Marinilabilia rubrum sp. nov., isolated from saltern sediment.</title>
        <authorList>
            <person name="Zhang R."/>
        </authorList>
    </citation>
    <scope>NUCLEOTIDE SEQUENCE [LARGE SCALE GENOMIC DNA]</scope>
    <source>
        <strain evidence="14 15">WTE16</strain>
    </source>
</reference>
<feature type="transmembrane region" description="Helical" evidence="12">
    <location>
        <begin position="12"/>
        <end position="32"/>
    </location>
</feature>
<evidence type="ECO:0000256" key="11">
    <source>
        <dbReference type="PROSITE-ProRule" id="PRU00278"/>
    </source>
</evidence>
<evidence type="ECO:0000256" key="1">
    <source>
        <dbReference type="ARBA" id="ARBA00004382"/>
    </source>
</evidence>
<evidence type="ECO:0000256" key="8">
    <source>
        <dbReference type="ARBA" id="ARBA00038408"/>
    </source>
</evidence>
<evidence type="ECO:0000256" key="9">
    <source>
        <dbReference type="ARBA" id="ARBA00040743"/>
    </source>
</evidence>
<dbReference type="EMBL" id="QEWP01000001">
    <property type="protein sequence ID" value="PWE01417.1"/>
    <property type="molecule type" value="Genomic_DNA"/>
</dbReference>
<dbReference type="SUPFAM" id="SSF54534">
    <property type="entry name" value="FKBP-like"/>
    <property type="match status" value="1"/>
</dbReference>
<keyword evidence="15" id="KW-1185">Reference proteome</keyword>
<evidence type="ECO:0000256" key="10">
    <source>
        <dbReference type="ARBA" id="ARBA00042775"/>
    </source>
</evidence>
<evidence type="ECO:0000259" key="13">
    <source>
        <dbReference type="PROSITE" id="PS50198"/>
    </source>
</evidence>
<feature type="domain" description="PpiC" evidence="13">
    <location>
        <begin position="344"/>
        <end position="441"/>
    </location>
</feature>